<name>A0A327YUJ8_9ACTN</name>
<sequence length="214" mass="22296">MSTYGGRHVLRDSWIPVERRWLGLDRRTLLPGLVVIAIALLLRTAIPAIDQAIPVDNVITAGDRINLNDGLTIAPPTGWDLTDGILVGANTVEPGAGSPSASFGQGGIAAQIQVAKFAGDANALLDQVNRNDSVNPNRPEFTVTGQRATVTATGGLTGVAEDYTSASHDGILAAYTLSDGRGVAIEVIGTANQLAAQTAQITAMLRSVSFEEQP</sequence>
<proteinExistence type="predicted"/>
<keyword evidence="2" id="KW-1185">Reference proteome</keyword>
<protein>
    <submittedName>
        <fullName evidence="1">Uncharacterized protein</fullName>
    </submittedName>
</protein>
<dbReference type="RefSeq" id="WP_111655283.1">
    <property type="nucleotide sequence ID" value="NZ_JACHWI010000007.1"/>
</dbReference>
<accession>A0A327YUJ8</accession>
<dbReference type="Proteomes" id="UP000249341">
    <property type="component" value="Unassembled WGS sequence"/>
</dbReference>
<evidence type="ECO:0000313" key="1">
    <source>
        <dbReference type="EMBL" id="RAK24663.1"/>
    </source>
</evidence>
<organism evidence="1 2">
    <name type="scientific">Actinoplanes lutulentus</name>
    <dbReference type="NCBI Taxonomy" id="1287878"/>
    <lineage>
        <taxon>Bacteria</taxon>
        <taxon>Bacillati</taxon>
        <taxon>Actinomycetota</taxon>
        <taxon>Actinomycetes</taxon>
        <taxon>Micromonosporales</taxon>
        <taxon>Micromonosporaceae</taxon>
        <taxon>Actinoplanes</taxon>
    </lineage>
</organism>
<evidence type="ECO:0000313" key="2">
    <source>
        <dbReference type="Proteomes" id="UP000249341"/>
    </source>
</evidence>
<comment type="caution">
    <text evidence="1">The sequence shown here is derived from an EMBL/GenBank/DDBJ whole genome shotgun (WGS) entry which is preliminary data.</text>
</comment>
<gene>
    <name evidence="1" type="ORF">B0I29_1386</name>
</gene>
<dbReference type="AlphaFoldDB" id="A0A327YUJ8"/>
<dbReference type="EMBL" id="QLMJ01000038">
    <property type="protein sequence ID" value="RAK24663.1"/>
    <property type="molecule type" value="Genomic_DNA"/>
</dbReference>
<reference evidence="1 2" key="1">
    <citation type="submission" date="2018-06" db="EMBL/GenBank/DDBJ databases">
        <title>Genomic Encyclopedia of Type Strains, Phase III (KMG-III): the genomes of soil and plant-associated and newly described type strains.</title>
        <authorList>
            <person name="Whitman W."/>
        </authorList>
    </citation>
    <scope>NUCLEOTIDE SEQUENCE [LARGE SCALE GENOMIC DNA]</scope>
    <source>
        <strain evidence="1 2">CGMCC 4.7090</strain>
    </source>
</reference>
<dbReference type="OrthoDB" id="5117676at2"/>